<evidence type="ECO:0000256" key="4">
    <source>
        <dbReference type="PIRSR" id="PIRSR004846-1"/>
    </source>
</evidence>
<keyword evidence="3 5" id="KW-0732">Signal</keyword>
<evidence type="ECO:0000256" key="3">
    <source>
        <dbReference type="ARBA" id="ARBA00022729"/>
    </source>
</evidence>
<sequence length="251" mass="26728">MRVKSAMSWGLGFVWAVAALSASADVTVAVASNFRYPAEEIAAQFEEDTGTSVKLVFGSSGKHAAGIINGAPFDVFLSADTSRPDRLDYEGLVERRAPYAIGRIALYAPDQVDGDSARALLESGEFRKLAVADARLAPYGKAAMQALSAKQLDIPASKIVIGENIGQTFGFVFSGNAELGIVALSQIMALPEADQHGFMVIDPSLHDPIQQDAVLLTQAVSPREAAGFFDYLLSDATLPVLEKFGYTQARP</sequence>
<dbReference type="KEGG" id="lit:FPZ52_04795"/>
<evidence type="ECO:0000256" key="5">
    <source>
        <dbReference type="SAM" id="SignalP"/>
    </source>
</evidence>
<name>A0A5B8IVV9_9RHOB</name>
<accession>A0A5B8IVV9</accession>
<dbReference type="EMBL" id="CP042261">
    <property type="protein sequence ID" value="QDY69011.1"/>
    <property type="molecule type" value="Genomic_DNA"/>
</dbReference>
<dbReference type="InterPro" id="IPR044084">
    <property type="entry name" value="AvModA-like_subst-bd"/>
</dbReference>
<dbReference type="GO" id="GO:0015689">
    <property type="term" value="P:molybdate ion transport"/>
    <property type="evidence" value="ECO:0007669"/>
    <property type="project" value="InterPro"/>
</dbReference>
<keyword evidence="2 4" id="KW-0479">Metal-binding</keyword>
<keyword evidence="7" id="KW-1185">Reference proteome</keyword>
<dbReference type="Gene3D" id="3.40.190.10">
    <property type="entry name" value="Periplasmic binding protein-like II"/>
    <property type="match status" value="2"/>
</dbReference>
<dbReference type="Pfam" id="PF13531">
    <property type="entry name" value="SBP_bac_11"/>
    <property type="match status" value="1"/>
</dbReference>
<dbReference type="OrthoDB" id="9785015at2"/>
<proteinExistence type="inferred from homology"/>
<protein>
    <submittedName>
        <fullName evidence="6">Molybdate ABC transporter substrate-binding protein</fullName>
    </submittedName>
</protein>
<evidence type="ECO:0000256" key="2">
    <source>
        <dbReference type="ARBA" id="ARBA00022723"/>
    </source>
</evidence>
<reference evidence="6 7" key="1">
    <citation type="submission" date="2019-07" db="EMBL/GenBank/DDBJ databases">
        <title>Litoreibacter alkalisoli sp. nov., isolated from saline-alkaline soil.</title>
        <authorList>
            <person name="Wang S."/>
            <person name="Xu L."/>
            <person name="Xing Y.-T."/>
            <person name="Sun J.-Q."/>
        </authorList>
    </citation>
    <scope>NUCLEOTIDE SEQUENCE [LARGE SCALE GENOMIC DNA]</scope>
    <source>
        <strain evidence="6 7">LN3S51</strain>
    </source>
</reference>
<dbReference type="PANTHER" id="PTHR30632:SF14">
    <property type="entry name" value="TUNGSTATE_MOLYBDATE_CHROMATE-BINDING PROTEIN MODA"/>
    <property type="match status" value="1"/>
</dbReference>
<feature type="signal peptide" evidence="5">
    <location>
        <begin position="1"/>
        <end position="24"/>
    </location>
</feature>
<dbReference type="SUPFAM" id="SSF53850">
    <property type="entry name" value="Periplasmic binding protein-like II"/>
    <property type="match status" value="1"/>
</dbReference>
<feature type="binding site" evidence="4">
    <location>
        <position position="60"/>
    </location>
    <ligand>
        <name>molybdate</name>
        <dbReference type="ChEBI" id="CHEBI:36264"/>
    </ligand>
</feature>
<dbReference type="GO" id="GO:0030973">
    <property type="term" value="F:molybdate ion binding"/>
    <property type="evidence" value="ECO:0007669"/>
    <property type="project" value="InterPro"/>
</dbReference>
<evidence type="ECO:0000313" key="6">
    <source>
        <dbReference type="EMBL" id="QDY69011.1"/>
    </source>
</evidence>
<evidence type="ECO:0000313" key="7">
    <source>
        <dbReference type="Proteomes" id="UP000318483"/>
    </source>
</evidence>
<dbReference type="CDD" id="cd13539">
    <property type="entry name" value="PBP2_AvModA"/>
    <property type="match status" value="1"/>
</dbReference>
<dbReference type="PIRSF" id="PIRSF004846">
    <property type="entry name" value="ModA"/>
    <property type="match status" value="1"/>
</dbReference>
<keyword evidence="4" id="KW-0500">Molybdenum</keyword>
<dbReference type="PANTHER" id="PTHR30632">
    <property type="entry name" value="MOLYBDATE-BINDING PERIPLASMIC PROTEIN"/>
    <property type="match status" value="1"/>
</dbReference>
<organism evidence="6 7">
    <name type="scientific">Qingshengfaniella alkalisoli</name>
    <dbReference type="NCBI Taxonomy" id="2599296"/>
    <lineage>
        <taxon>Bacteria</taxon>
        <taxon>Pseudomonadati</taxon>
        <taxon>Pseudomonadota</taxon>
        <taxon>Alphaproteobacteria</taxon>
        <taxon>Rhodobacterales</taxon>
        <taxon>Paracoccaceae</taxon>
        <taxon>Qingshengfaniella</taxon>
    </lineage>
</organism>
<dbReference type="RefSeq" id="WP_146364209.1">
    <property type="nucleotide sequence ID" value="NZ_CP042261.1"/>
</dbReference>
<gene>
    <name evidence="6" type="primary">modA</name>
    <name evidence="6" type="ORF">FPZ52_04795</name>
</gene>
<comment type="similarity">
    <text evidence="1">Belongs to the bacterial solute-binding protein ModA family.</text>
</comment>
<dbReference type="InterPro" id="IPR005950">
    <property type="entry name" value="ModA"/>
</dbReference>
<dbReference type="NCBIfam" id="TIGR01256">
    <property type="entry name" value="modA"/>
    <property type="match status" value="1"/>
</dbReference>
<feature type="binding site" evidence="4">
    <location>
        <position position="165"/>
    </location>
    <ligand>
        <name>molybdate</name>
        <dbReference type="ChEBI" id="CHEBI:36264"/>
    </ligand>
</feature>
<evidence type="ECO:0000256" key="1">
    <source>
        <dbReference type="ARBA" id="ARBA00009175"/>
    </source>
</evidence>
<dbReference type="AlphaFoldDB" id="A0A5B8IVV9"/>
<dbReference type="Proteomes" id="UP000318483">
    <property type="component" value="Chromosome"/>
</dbReference>
<feature type="chain" id="PRO_5022822116" evidence="5">
    <location>
        <begin position="25"/>
        <end position="251"/>
    </location>
</feature>
<dbReference type="GO" id="GO:0046872">
    <property type="term" value="F:metal ion binding"/>
    <property type="evidence" value="ECO:0007669"/>
    <property type="project" value="UniProtKB-KW"/>
</dbReference>
<dbReference type="InterPro" id="IPR050682">
    <property type="entry name" value="ModA/WtpA"/>
</dbReference>